<evidence type="ECO:0000313" key="6">
    <source>
        <dbReference type="EMBL" id="GII24287.1"/>
    </source>
</evidence>
<dbReference type="PANTHER" id="PTHR43046:SF16">
    <property type="entry name" value="ADP-RIBOSE PYROPHOSPHATASE YJHB-RELATED"/>
    <property type="match status" value="1"/>
</dbReference>
<dbReference type="PANTHER" id="PTHR43046">
    <property type="entry name" value="GDP-MANNOSE MANNOSYL HYDROLASE"/>
    <property type="match status" value="1"/>
</dbReference>
<dbReference type="AlphaFoldDB" id="A0A8J3TED5"/>
<evidence type="ECO:0000256" key="1">
    <source>
        <dbReference type="ARBA" id="ARBA00001946"/>
    </source>
</evidence>
<dbReference type="Proteomes" id="UP000599074">
    <property type="component" value="Unassembled WGS sequence"/>
</dbReference>
<comment type="similarity">
    <text evidence="2 4">Belongs to the Nudix hydrolase family.</text>
</comment>
<dbReference type="PROSITE" id="PS00893">
    <property type="entry name" value="NUDIX_BOX"/>
    <property type="match status" value="1"/>
</dbReference>
<keyword evidence="3 4" id="KW-0378">Hydrolase</keyword>
<dbReference type="Gene3D" id="3.90.79.10">
    <property type="entry name" value="Nucleoside Triphosphate Pyrophosphohydrolase"/>
    <property type="match status" value="1"/>
</dbReference>
<dbReference type="GO" id="GO:0016787">
    <property type="term" value="F:hydrolase activity"/>
    <property type="evidence" value="ECO:0007669"/>
    <property type="project" value="UniProtKB-KW"/>
</dbReference>
<feature type="domain" description="Nudix hydrolase" evidence="5">
    <location>
        <begin position="17"/>
        <end position="148"/>
    </location>
</feature>
<evidence type="ECO:0000256" key="3">
    <source>
        <dbReference type="ARBA" id="ARBA00022801"/>
    </source>
</evidence>
<reference evidence="6" key="1">
    <citation type="submission" date="2021-01" db="EMBL/GenBank/DDBJ databases">
        <title>Whole genome shotgun sequence of Planosporangium mesophilum NBRC 109066.</title>
        <authorList>
            <person name="Komaki H."/>
            <person name="Tamura T."/>
        </authorList>
    </citation>
    <scope>NUCLEOTIDE SEQUENCE</scope>
    <source>
        <strain evidence="6">NBRC 109066</strain>
    </source>
</reference>
<dbReference type="EMBL" id="BOON01000035">
    <property type="protein sequence ID" value="GII24287.1"/>
    <property type="molecule type" value="Genomic_DNA"/>
</dbReference>
<proteinExistence type="inferred from homology"/>
<comment type="caution">
    <text evidence="6">The sequence shown here is derived from an EMBL/GenBank/DDBJ whole genome shotgun (WGS) entry which is preliminary data.</text>
</comment>
<dbReference type="SUPFAM" id="SSF55811">
    <property type="entry name" value="Nudix"/>
    <property type="match status" value="1"/>
</dbReference>
<dbReference type="RefSeq" id="WP_168116604.1">
    <property type="nucleotide sequence ID" value="NZ_BOON01000035.1"/>
</dbReference>
<dbReference type="InterPro" id="IPR000086">
    <property type="entry name" value="NUDIX_hydrolase_dom"/>
</dbReference>
<evidence type="ECO:0000313" key="7">
    <source>
        <dbReference type="Proteomes" id="UP000599074"/>
    </source>
</evidence>
<evidence type="ECO:0000256" key="2">
    <source>
        <dbReference type="ARBA" id="ARBA00005582"/>
    </source>
</evidence>
<dbReference type="Pfam" id="PF00293">
    <property type="entry name" value="NUDIX"/>
    <property type="match status" value="1"/>
</dbReference>
<name>A0A8J3TED5_9ACTN</name>
<dbReference type="PRINTS" id="PR00502">
    <property type="entry name" value="NUDIXFAMILY"/>
</dbReference>
<gene>
    <name evidence="6" type="ORF">Pme01_38840</name>
</gene>
<accession>A0A8J3TED5</accession>
<evidence type="ECO:0000256" key="4">
    <source>
        <dbReference type="RuleBase" id="RU003476"/>
    </source>
</evidence>
<dbReference type="InterPro" id="IPR020084">
    <property type="entry name" value="NUDIX_hydrolase_CS"/>
</dbReference>
<comment type="cofactor">
    <cofactor evidence="1">
        <name>Mg(2+)</name>
        <dbReference type="ChEBI" id="CHEBI:18420"/>
    </cofactor>
</comment>
<dbReference type="InterPro" id="IPR020476">
    <property type="entry name" value="Nudix_hydrolase"/>
</dbReference>
<dbReference type="PROSITE" id="PS51462">
    <property type="entry name" value="NUDIX"/>
    <property type="match status" value="1"/>
</dbReference>
<organism evidence="6 7">
    <name type="scientific">Planosporangium mesophilum</name>
    <dbReference type="NCBI Taxonomy" id="689768"/>
    <lineage>
        <taxon>Bacteria</taxon>
        <taxon>Bacillati</taxon>
        <taxon>Actinomycetota</taxon>
        <taxon>Actinomycetes</taxon>
        <taxon>Micromonosporales</taxon>
        <taxon>Micromonosporaceae</taxon>
        <taxon>Planosporangium</taxon>
    </lineage>
</organism>
<evidence type="ECO:0000259" key="5">
    <source>
        <dbReference type="PROSITE" id="PS51462"/>
    </source>
</evidence>
<protein>
    <submittedName>
        <fullName evidence="6">NUDIX hydrolase</fullName>
    </submittedName>
</protein>
<keyword evidence="7" id="KW-1185">Reference proteome</keyword>
<dbReference type="InterPro" id="IPR015797">
    <property type="entry name" value="NUDIX_hydrolase-like_dom_sf"/>
</dbReference>
<sequence length="155" mass="17148">MGRIDYYRDTDAPQANSLVPAASAVVVDQAGRLILQRRADNDLWALPGGAMEIGESVAETVVREVREETGLDVRPEYIIGVYTDPEHVFAYDDGEVRQEYSVCIACRAQGGQLQISDESTELGAFTPEEVEKLPMHPRIRARILDFLAGERGAVR</sequence>